<dbReference type="SUPFAM" id="SSF54236">
    <property type="entry name" value="Ubiquitin-like"/>
    <property type="match status" value="1"/>
</dbReference>
<dbReference type="PANTHER" id="PTHR14942:SF0">
    <property type="entry name" value="U11_U12 SMALL NUCLEAR RIBONUCLEOPROTEIN 25 KDA PROTEIN"/>
    <property type="match status" value="1"/>
</dbReference>
<gene>
    <name evidence="3" type="ORF">BaRGS_00030114</name>
</gene>
<protein>
    <recommendedName>
        <fullName evidence="2">SNRNP25 ubiquitin-like domain-containing protein</fullName>
    </recommendedName>
</protein>
<proteinExistence type="predicted"/>
<dbReference type="Pfam" id="PF18036">
    <property type="entry name" value="Ubiquitin_4"/>
    <property type="match status" value="1"/>
</dbReference>
<feature type="compositionally biased region" description="Basic and acidic residues" evidence="1">
    <location>
        <begin position="28"/>
        <end position="42"/>
    </location>
</feature>
<evidence type="ECO:0000259" key="2">
    <source>
        <dbReference type="Pfam" id="PF18036"/>
    </source>
</evidence>
<keyword evidence="4" id="KW-1185">Reference proteome</keyword>
<name>A0ABD0JV11_9CAEN</name>
<dbReference type="CDD" id="cd17058">
    <property type="entry name" value="Ubl_SNRNP25"/>
    <property type="match status" value="1"/>
</dbReference>
<dbReference type="Proteomes" id="UP001519460">
    <property type="component" value="Unassembled WGS sequence"/>
</dbReference>
<accession>A0ABD0JV11</accession>
<sequence length="194" mass="22138">MAGKEVGALSTMETLVKASETEGSVQCDRAETSGHKRSEEETREFKEENVEVLSHREIMHVVQDTVAGLISNDPLLKDLHPYVTLEEVNSMIALEYGQAMVVNVRRGDEDVMPVLVKQEATVLDLKHGIKRFIMLRLTRRGGGPIGISWRYVWRRYWLYYNGEKLTNDNKRLKDESDNRISLSVTAMASEIEKK</sequence>
<dbReference type="EMBL" id="JACVVK020000320">
    <property type="protein sequence ID" value="KAK7478651.1"/>
    <property type="molecule type" value="Genomic_DNA"/>
</dbReference>
<evidence type="ECO:0000256" key="1">
    <source>
        <dbReference type="SAM" id="MobiDB-lite"/>
    </source>
</evidence>
<dbReference type="Gene3D" id="3.10.20.90">
    <property type="entry name" value="Phosphatidylinositol 3-kinase Catalytic Subunit, Chain A, domain 1"/>
    <property type="match status" value="1"/>
</dbReference>
<dbReference type="AlphaFoldDB" id="A0ABD0JV11"/>
<dbReference type="InterPro" id="IPR039690">
    <property type="entry name" value="SNRNP25"/>
</dbReference>
<feature type="domain" description="SNRNP25 ubiquitin-like" evidence="2">
    <location>
        <begin position="100"/>
        <end position="174"/>
    </location>
</feature>
<dbReference type="InterPro" id="IPR040610">
    <property type="entry name" value="SNRNP25_ubiquitin"/>
</dbReference>
<organism evidence="3 4">
    <name type="scientific">Batillaria attramentaria</name>
    <dbReference type="NCBI Taxonomy" id="370345"/>
    <lineage>
        <taxon>Eukaryota</taxon>
        <taxon>Metazoa</taxon>
        <taxon>Spiralia</taxon>
        <taxon>Lophotrochozoa</taxon>
        <taxon>Mollusca</taxon>
        <taxon>Gastropoda</taxon>
        <taxon>Caenogastropoda</taxon>
        <taxon>Sorbeoconcha</taxon>
        <taxon>Cerithioidea</taxon>
        <taxon>Batillariidae</taxon>
        <taxon>Batillaria</taxon>
    </lineage>
</organism>
<dbReference type="InterPro" id="IPR029071">
    <property type="entry name" value="Ubiquitin-like_domsf"/>
</dbReference>
<feature type="region of interest" description="Disordered" evidence="1">
    <location>
        <begin position="17"/>
        <end position="42"/>
    </location>
</feature>
<evidence type="ECO:0000313" key="3">
    <source>
        <dbReference type="EMBL" id="KAK7478651.1"/>
    </source>
</evidence>
<evidence type="ECO:0000313" key="4">
    <source>
        <dbReference type="Proteomes" id="UP001519460"/>
    </source>
</evidence>
<reference evidence="3 4" key="1">
    <citation type="journal article" date="2023" name="Sci. Data">
        <title>Genome assembly of the Korean intertidal mud-creeper Batillaria attramentaria.</title>
        <authorList>
            <person name="Patra A.K."/>
            <person name="Ho P.T."/>
            <person name="Jun S."/>
            <person name="Lee S.J."/>
            <person name="Kim Y."/>
            <person name="Won Y.J."/>
        </authorList>
    </citation>
    <scope>NUCLEOTIDE SEQUENCE [LARGE SCALE GENOMIC DNA]</scope>
    <source>
        <strain evidence="3">Wonlab-2016</strain>
    </source>
</reference>
<comment type="caution">
    <text evidence="3">The sequence shown here is derived from an EMBL/GenBank/DDBJ whole genome shotgun (WGS) entry which is preliminary data.</text>
</comment>
<dbReference type="PANTHER" id="PTHR14942">
    <property type="entry name" value="U11/U12 SMALL NUCLEAR RIBONUCLEOPROTEIN 25 KDA PROTEIN"/>
    <property type="match status" value="1"/>
</dbReference>